<dbReference type="OrthoDB" id="5861610at2759"/>
<dbReference type="Proteomes" id="UP000038040">
    <property type="component" value="Unplaced"/>
</dbReference>
<evidence type="ECO:0000313" key="4">
    <source>
        <dbReference type="WBParaSite" id="DME_0000801501-mRNA-1"/>
    </source>
</evidence>
<dbReference type="Proteomes" id="UP000274756">
    <property type="component" value="Unassembled WGS sequence"/>
</dbReference>
<dbReference type="WBParaSite" id="DME_0000801501-mRNA-1">
    <property type="protein sequence ID" value="DME_0000801501-mRNA-1"/>
    <property type="gene ID" value="DME_0000801501"/>
</dbReference>
<reference evidence="4" key="1">
    <citation type="submission" date="2017-02" db="UniProtKB">
        <authorList>
            <consortium name="WormBaseParasite"/>
        </authorList>
    </citation>
    <scope>IDENTIFICATION</scope>
</reference>
<sequence length="109" mass="12791">MENALVNIECEDGSVQEQRIENFYDLYDKLCQAFDIFLEHEHLENELKFWLQHRKIPYGHRVVLGARLLIIIYNGMEQLKKIAGDVNLLNSDKIEINSETEVVIIKALF</sequence>
<protein>
    <submittedName>
        <fullName evidence="1 4">Uncharacterized protein</fullName>
    </submittedName>
</protein>
<evidence type="ECO:0000313" key="1">
    <source>
        <dbReference type="EMBL" id="VDN52167.1"/>
    </source>
</evidence>
<organism evidence="2 4">
    <name type="scientific">Dracunculus medinensis</name>
    <name type="common">Guinea worm</name>
    <dbReference type="NCBI Taxonomy" id="318479"/>
    <lineage>
        <taxon>Eukaryota</taxon>
        <taxon>Metazoa</taxon>
        <taxon>Ecdysozoa</taxon>
        <taxon>Nematoda</taxon>
        <taxon>Chromadorea</taxon>
        <taxon>Rhabditida</taxon>
        <taxon>Spirurina</taxon>
        <taxon>Dracunculoidea</taxon>
        <taxon>Dracunculidae</taxon>
        <taxon>Dracunculus</taxon>
    </lineage>
</organism>
<evidence type="ECO:0000313" key="2">
    <source>
        <dbReference type="Proteomes" id="UP000038040"/>
    </source>
</evidence>
<keyword evidence="3" id="KW-1185">Reference proteome</keyword>
<dbReference type="EMBL" id="UYYG01000047">
    <property type="protein sequence ID" value="VDN52167.1"/>
    <property type="molecule type" value="Genomic_DNA"/>
</dbReference>
<proteinExistence type="predicted"/>
<name>A0A0N4UJZ9_DRAME</name>
<gene>
    <name evidence="1" type="ORF">DME_LOCUS2140</name>
</gene>
<reference evidence="1 3" key="2">
    <citation type="submission" date="2018-11" db="EMBL/GenBank/DDBJ databases">
        <authorList>
            <consortium name="Pathogen Informatics"/>
        </authorList>
    </citation>
    <scope>NUCLEOTIDE SEQUENCE [LARGE SCALE GENOMIC DNA]</scope>
</reference>
<accession>A0A0N4UJZ9</accession>
<dbReference type="AlphaFoldDB" id="A0A0N4UJZ9"/>
<evidence type="ECO:0000313" key="3">
    <source>
        <dbReference type="Proteomes" id="UP000274756"/>
    </source>
</evidence>